<accession>A0A2A8D4R2</accession>
<keyword evidence="1" id="KW-0812">Transmembrane</keyword>
<comment type="caution">
    <text evidence="2">The sequence shown here is derived from an EMBL/GenBank/DDBJ whole genome shotgun (WGS) entry which is preliminary data.</text>
</comment>
<keyword evidence="1" id="KW-1133">Transmembrane helix</keyword>
<gene>
    <name evidence="2" type="ORF">CRM92_07310</name>
</gene>
<sequence length="206" mass="24008">MVPPALIGLLAGLFIRNVPSLKRTMGQPVLGVKQHRPKLAFMISYAFLVVCFLIAPIVIGIMHGRILNAFIIMFVLGGPLVIPLVNHCHAFYIQQTLSGIYWRNWRWKIRYMPYESISEVLLQSNGKNGYLRVRSRNIKRVRLSFDPWQFDASILFAMVLSRVEHKEWPRDLTPEQVEELVAGFGSYEKMFERIKRLCYERKLKLD</sequence>
<dbReference type="RefSeq" id="WP_098042785.1">
    <property type="nucleotide sequence ID" value="NZ_CAURLQ010000021.1"/>
</dbReference>
<protein>
    <submittedName>
        <fullName evidence="2">Uncharacterized protein</fullName>
    </submittedName>
</protein>
<evidence type="ECO:0000256" key="1">
    <source>
        <dbReference type="SAM" id="Phobius"/>
    </source>
</evidence>
<feature type="transmembrane region" description="Helical" evidence="1">
    <location>
        <begin position="39"/>
        <end position="59"/>
    </location>
</feature>
<proteinExistence type="predicted"/>
<evidence type="ECO:0000313" key="2">
    <source>
        <dbReference type="EMBL" id="PEN15901.1"/>
    </source>
</evidence>
<keyword evidence="1" id="KW-0472">Membrane</keyword>
<keyword evidence="3" id="KW-1185">Reference proteome</keyword>
<dbReference type="AlphaFoldDB" id="A0A2A8D4R2"/>
<organism evidence="2 3">
    <name type="scientific">Rothia dentocariosa</name>
    <dbReference type="NCBI Taxonomy" id="2047"/>
    <lineage>
        <taxon>Bacteria</taxon>
        <taxon>Bacillati</taxon>
        <taxon>Actinomycetota</taxon>
        <taxon>Actinomycetes</taxon>
        <taxon>Micrococcales</taxon>
        <taxon>Micrococcaceae</taxon>
        <taxon>Rothia</taxon>
    </lineage>
</organism>
<evidence type="ECO:0000313" key="3">
    <source>
        <dbReference type="Proteomes" id="UP000219947"/>
    </source>
</evidence>
<feature type="transmembrane region" description="Helical" evidence="1">
    <location>
        <begin position="66"/>
        <end position="85"/>
    </location>
</feature>
<dbReference type="Proteomes" id="UP000219947">
    <property type="component" value="Unassembled WGS sequence"/>
</dbReference>
<dbReference type="EMBL" id="PDEV01000003">
    <property type="protein sequence ID" value="PEN15901.1"/>
    <property type="molecule type" value="Genomic_DNA"/>
</dbReference>
<reference evidence="2" key="1">
    <citation type="submission" date="2017-10" db="EMBL/GenBank/DDBJ databases">
        <title>Kefir isolates.</title>
        <authorList>
            <person name="Kim Y."/>
            <person name="Blasche S."/>
        </authorList>
    </citation>
    <scope>NUCLEOTIDE SEQUENCE [LARGE SCALE GENOMIC DNA]</scope>
    <source>
        <strain evidence="2">OG2-2</strain>
    </source>
</reference>
<name>A0A2A8D4R2_9MICC</name>